<accession>A0A2P5XY96</accession>
<gene>
    <name evidence="1" type="ORF">GOBAR_AA12341</name>
</gene>
<dbReference type="Proteomes" id="UP000239757">
    <property type="component" value="Unassembled WGS sequence"/>
</dbReference>
<dbReference type="AlphaFoldDB" id="A0A2P5XY96"/>
<sequence length="165" mass="18997">MVCSLAASYAAYRPTSTKFDSIEINPGDTVVLPKHCKGVRSLNDIGLRDATDLNEYIFIQMPSASNTRVLETRTFNKSECHNCDSLELIEIEHCPKVKQIPLYLPQLEIDEEGKPSPSNPLEEIRVDSKEWWKSMEWDHPIFDVKNVLRPLVKIWNDRIRNKVSV</sequence>
<evidence type="ECO:0000313" key="1">
    <source>
        <dbReference type="EMBL" id="PPS08299.1"/>
    </source>
</evidence>
<reference evidence="1 2" key="1">
    <citation type="submission" date="2015-01" db="EMBL/GenBank/DDBJ databases">
        <title>Genome of allotetraploid Gossypium barbadense reveals genomic plasticity and fiber elongation in cotton evolution.</title>
        <authorList>
            <person name="Chen X."/>
            <person name="Liu X."/>
            <person name="Zhao B."/>
            <person name="Zheng H."/>
            <person name="Hu Y."/>
            <person name="Lu G."/>
            <person name="Yang C."/>
            <person name="Chen J."/>
            <person name="Shan C."/>
            <person name="Zhang L."/>
            <person name="Zhou Y."/>
            <person name="Wang L."/>
            <person name="Guo W."/>
            <person name="Bai Y."/>
            <person name="Ruan J."/>
            <person name="Shangguan X."/>
            <person name="Mao Y."/>
            <person name="Jiang J."/>
            <person name="Zhu Y."/>
            <person name="Lei J."/>
            <person name="Kang H."/>
            <person name="Chen S."/>
            <person name="He X."/>
            <person name="Wang R."/>
            <person name="Wang Y."/>
            <person name="Chen J."/>
            <person name="Wang L."/>
            <person name="Yu S."/>
            <person name="Wang B."/>
            <person name="Wei J."/>
            <person name="Song S."/>
            <person name="Lu X."/>
            <person name="Gao Z."/>
            <person name="Gu W."/>
            <person name="Deng X."/>
            <person name="Ma D."/>
            <person name="Wang S."/>
            <person name="Liang W."/>
            <person name="Fang L."/>
            <person name="Cai C."/>
            <person name="Zhu X."/>
            <person name="Zhou B."/>
            <person name="Zhang Y."/>
            <person name="Chen Z."/>
            <person name="Xu S."/>
            <person name="Zhu R."/>
            <person name="Wang S."/>
            <person name="Zhang T."/>
            <person name="Zhao G."/>
        </authorList>
    </citation>
    <scope>NUCLEOTIDE SEQUENCE [LARGE SCALE GENOMIC DNA]</scope>
    <source>
        <strain evidence="2">cv. Xinhai21</strain>
        <tissue evidence="1">Leaf</tissue>
    </source>
</reference>
<name>A0A2P5XY96_GOSBA</name>
<organism evidence="1 2">
    <name type="scientific">Gossypium barbadense</name>
    <name type="common">Sea Island cotton</name>
    <name type="synonym">Hibiscus barbadensis</name>
    <dbReference type="NCBI Taxonomy" id="3634"/>
    <lineage>
        <taxon>Eukaryota</taxon>
        <taxon>Viridiplantae</taxon>
        <taxon>Streptophyta</taxon>
        <taxon>Embryophyta</taxon>
        <taxon>Tracheophyta</taxon>
        <taxon>Spermatophyta</taxon>
        <taxon>Magnoliopsida</taxon>
        <taxon>eudicotyledons</taxon>
        <taxon>Gunneridae</taxon>
        <taxon>Pentapetalae</taxon>
        <taxon>rosids</taxon>
        <taxon>malvids</taxon>
        <taxon>Malvales</taxon>
        <taxon>Malvaceae</taxon>
        <taxon>Malvoideae</taxon>
        <taxon>Gossypium</taxon>
    </lineage>
</organism>
<dbReference type="EMBL" id="KZ664029">
    <property type="protein sequence ID" value="PPS08299.1"/>
    <property type="molecule type" value="Genomic_DNA"/>
</dbReference>
<protein>
    <submittedName>
        <fullName evidence="1">Uncharacterized protein</fullName>
    </submittedName>
</protein>
<dbReference type="OrthoDB" id="983744at2759"/>
<evidence type="ECO:0000313" key="2">
    <source>
        <dbReference type="Proteomes" id="UP000239757"/>
    </source>
</evidence>
<proteinExistence type="predicted"/>